<dbReference type="PROSITE" id="PS50067">
    <property type="entry name" value="KINESIN_MOTOR_2"/>
    <property type="match status" value="1"/>
</dbReference>
<evidence type="ECO:0000313" key="9">
    <source>
        <dbReference type="EMBL" id="CCE64853.1"/>
    </source>
</evidence>
<dbReference type="KEGG" id="tpf:TPHA_0J00300"/>
<dbReference type="GO" id="GO:0090307">
    <property type="term" value="P:mitotic spindle assembly"/>
    <property type="evidence" value="ECO:0007669"/>
    <property type="project" value="TreeGrafter"/>
</dbReference>
<comment type="similarity">
    <text evidence="5">Belongs to the TRAFAC class myosin-kinesin ATPase superfamily. Kinesin family.</text>
</comment>
<dbReference type="SUPFAM" id="SSF58113">
    <property type="entry name" value="Apolipoprotein A-I"/>
    <property type="match status" value="1"/>
</dbReference>
<dbReference type="STRING" id="1071381.G8BYB1"/>
<keyword evidence="4" id="KW-0206">Cytoskeleton</keyword>
<dbReference type="PANTHER" id="PTHR47970">
    <property type="entry name" value="KINESIN-LIKE PROTEIN KIF11"/>
    <property type="match status" value="1"/>
</dbReference>
<dbReference type="OMA" id="NIQHITI"/>
<feature type="domain" description="Kinesin motor" evidence="8">
    <location>
        <begin position="9"/>
        <end position="432"/>
    </location>
</feature>
<comment type="subcellular location">
    <subcellularLocation>
        <location evidence="1">Cytoplasm</location>
        <location evidence="1">Cytoskeleton</location>
    </subcellularLocation>
</comment>
<accession>G8BYB1</accession>
<dbReference type="InterPro" id="IPR001752">
    <property type="entry name" value="Kinesin_motor_dom"/>
</dbReference>
<dbReference type="GO" id="GO:0051231">
    <property type="term" value="P:spindle elongation"/>
    <property type="evidence" value="ECO:0007669"/>
    <property type="project" value="TreeGrafter"/>
</dbReference>
<dbReference type="GeneID" id="11533191"/>
<dbReference type="OrthoDB" id="3176171at2759"/>
<keyword evidence="10" id="KW-1185">Reference proteome</keyword>
<evidence type="ECO:0000313" key="10">
    <source>
        <dbReference type="Proteomes" id="UP000005666"/>
    </source>
</evidence>
<feature type="compositionally biased region" description="Low complexity" evidence="7">
    <location>
        <begin position="236"/>
        <end position="251"/>
    </location>
</feature>
<dbReference type="RefSeq" id="XP_003687287.1">
    <property type="nucleotide sequence ID" value="XM_003687239.1"/>
</dbReference>
<feature type="coiled-coil region" evidence="6">
    <location>
        <begin position="479"/>
        <end position="548"/>
    </location>
</feature>
<dbReference type="eggNOG" id="KOG0243">
    <property type="taxonomic scope" value="Eukaryota"/>
</dbReference>
<evidence type="ECO:0000256" key="7">
    <source>
        <dbReference type="SAM" id="MobiDB-lite"/>
    </source>
</evidence>
<organism evidence="9 10">
    <name type="scientific">Tetrapisispora phaffii (strain ATCC 24235 / CBS 4417 / NBRC 1672 / NRRL Y-8282 / UCD 70-5)</name>
    <name type="common">Yeast</name>
    <name type="synonym">Fabospora phaffii</name>
    <dbReference type="NCBI Taxonomy" id="1071381"/>
    <lineage>
        <taxon>Eukaryota</taxon>
        <taxon>Fungi</taxon>
        <taxon>Dikarya</taxon>
        <taxon>Ascomycota</taxon>
        <taxon>Saccharomycotina</taxon>
        <taxon>Saccharomycetes</taxon>
        <taxon>Saccharomycetales</taxon>
        <taxon>Saccharomycetaceae</taxon>
        <taxon>Tetrapisispora</taxon>
    </lineage>
</organism>
<evidence type="ECO:0000259" key="8">
    <source>
        <dbReference type="PROSITE" id="PS50067"/>
    </source>
</evidence>
<dbReference type="SUPFAM" id="SSF52540">
    <property type="entry name" value="P-loop containing nucleoside triphosphate hydrolases"/>
    <property type="match status" value="1"/>
</dbReference>
<proteinExistence type="inferred from homology"/>
<name>G8BYB1_TETPH</name>
<evidence type="ECO:0000256" key="6">
    <source>
        <dbReference type="SAM" id="Coils"/>
    </source>
</evidence>
<keyword evidence="6" id="KW-0175">Coiled coil</keyword>
<feature type="compositionally biased region" description="Polar residues" evidence="7">
    <location>
        <begin position="195"/>
        <end position="218"/>
    </location>
</feature>
<gene>
    <name evidence="9" type="primary">TPHA0J00300</name>
    <name evidence="9" type="ordered locus">TPHA_0J00300</name>
</gene>
<dbReference type="HOGENOM" id="CLU_001485_33_3_1"/>
<keyword evidence="3" id="KW-0505">Motor protein</keyword>
<evidence type="ECO:0000256" key="4">
    <source>
        <dbReference type="ARBA" id="ARBA00023212"/>
    </source>
</evidence>
<dbReference type="GO" id="GO:0005876">
    <property type="term" value="C:spindle microtubule"/>
    <property type="evidence" value="ECO:0007669"/>
    <property type="project" value="TreeGrafter"/>
</dbReference>
<feature type="region of interest" description="Disordered" evidence="7">
    <location>
        <begin position="195"/>
        <end position="251"/>
    </location>
</feature>
<dbReference type="GO" id="GO:0072686">
    <property type="term" value="C:mitotic spindle"/>
    <property type="evidence" value="ECO:0007669"/>
    <property type="project" value="TreeGrafter"/>
</dbReference>
<dbReference type="InterPro" id="IPR036961">
    <property type="entry name" value="Kinesin_motor_dom_sf"/>
</dbReference>
<evidence type="ECO:0000256" key="5">
    <source>
        <dbReference type="PROSITE-ProRule" id="PRU00283"/>
    </source>
</evidence>
<dbReference type="GO" id="GO:0008574">
    <property type="term" value="F:plus-end-directed microtubule motor activity"/>
    <property type="evidence" value="ECO:0007669"/>
    <property type="project" value="TreeGrafter"/>
</dbReference>
<dbReference type="InterPro" id="IPR047149">
    <property type="entry name" value="KIF11-like"/>
</dbReference>
<dbReference type="SMART" id="SM00129">
    <property type="entry name" value="KISc"/>
    <property type="match status" value="1"/>
</dbReference>
<dbReference type="AlphaFoldDB" id="G8BYB1"/>
<keyword evidence="2" id="KW-0963">Cytoplasm</keyword>
<sequence length="982" mass="111843">MIESAKMENITVAVRCREPIDEEKHSGSPTIISIGDNEDGTSNEVIVLDESTGRKKIYTLDAVYGEQDDQKKLFDETVIPFYKSFFDGYNVSIMSYGSRFSGKNYTLYGEYSELQNANNAESENLGVVPRVLSRLFKDLESNGNDHIIKCSFVEIYNDELRDLLIDTGNNANGNNSNGATGSTGKKLRIVDSASNGLRSAGSSNSSTRDNSPLTNSKKIPTAMMRKRMGKRSLPPNNSISNNTANNNRLSLSRTNSFSDYSLQSSHERLNSIYIQNLQEITITEIEEGMAIIKKGLKNRRIASTGSASDKNEFSKRSHSIFNITLYKEEEVNEVFRMSKLSFVNFAGSEYGDNNTSKNGAFNSNLQSFNKMINGMVNNSTYASFLDSKLTQLLQNNFDGITRTLFIANIAPLKKQLDATCSVLTMATKIKEIKNEPKKGSVITKESLIKILSNELVKTKSDLLSYKSNDNGIYMDEKHYSELTKTLESYKEKIQNSKNSINELTKKGNEIRIEKRTFEEINERQRIKLQNLRETISNLNCALEKQSKRESELENIKIKLHSILGNMQKSVEKYSDKEIHLQNKLKLLYDKELVKLKNSLESNFADIKNRMPDDNDNMNTNIDNIKAEILKIANQSQSKVKELLTNSANQVLDTSPKYFEQLDTNLKNLEESVEINHNKYSELLSDISEEFNNLNNYINDNFLKSSHEELIDTYINRTYHEVQGISVEFTENFKKLLDIYVEKNTKSLSKSITSLTSEIVENELTQFNPEKKKWELASNEIIENFNESITKNKNKNSEILAKLLSESTSTSELFINNMSSIKKNVEIVEEFSEIFNSNDLIKSEFLEIINKNKKLKDLITDNFNSSENSIDSFDNLKEAMQNVFKNEMKESYSNDTLNLKEIFEQMEQQKLGVNSSSKKKAYKQNLSPSKISPIKSSTKLNSPLKVEIQSLSEIDMKRPIKRKLNLNLDLSENLNSSKMIHKE</sequence>
<dbReference type="PANTHER" id="PTHR47970:SF12">
    <property type="entry name" value="KINESIN FAMILY MEMBER 11"/>
    <property type="match status" value="1"/>
</dbReference>
<dbReference type="GO" id="GO:0007018">
    <property type="term" value="P:microtubule-based movement"/>
    <property type="evidence" value="ECO:0007669"/>
    <property type="project" value="InterPro"/>
</dbReference>
<evidence type="ECO:0000256" key="3">
    <source>
        <dbReference type="ARBA" id="ARBA00023175"/>
    </source>
</evidence>
<dbReference type="Proteomes" id="UP000005666">
    <property type="component" value="Chromosome 10"/>
</dbReference>
<dbReference type="GO" id="GO:0005524">
    <property type="term" value="F:ATP binding"/>
    <property type="evidence" value="ECO:0007669"/>
    <property type="project" value="InterPro"/>
</dbReference>
<evidence type="ECO:0000256" key="2">
    <source>
        <dbReference type="ARBA" id="ARBA00022490"/>
    </source>
</evidence>
<protein>
    <recommendedName>
        <fullName evidence="8">Kinesin motor domain-containing protein</fullName>
    </recommendedName>
</protein>
<reference evidence="9 10" key="1">
    <citation type="journal article" date="2011" name="Proc. Natl. Acad. Sci. U.S.A.">
        <title>Evolutionary erosion of yeast sex chromosomes by mating-type switching accidents.</title>
        <authorList>
            <person name="Gordon J.L."/>
            <person name="Armisen D."/>
            <person name="Proux-Wera E."/>
            <person name="Oheigeartaigh S.S."/>
            <person name="Byrne K.P."/>
            <person name="Wolfe K.H."/>
        </authorList>
    </citation>
    <scope>NUCLEOTIDE SEQUENCE [LARGE SCALE GENOMIC DNA]</scope>
    <source>
        <strain evidence="10">ATCC 24235 / CBS 4417 / NBRC 1672 / NRRL Y-8282 / UCD 70-5</strain>
    </source>
</reference>
<evidence type="ECO:0000256" key="1">
    <source>
        <dbReference type="ARBA" id="ARBA00004245"/>
    </source>
</evidence>
<dbReference type="Pfam" id="PF00225">
    <property type="entry name" value="Kinesin"/>
    <property type="match status" value="2"/>
</dbReference>
<dbReference type="GO" id="GO:0008017">
    <property type="term" value="F:microtubule binding"/>
    <property type="evidence" value="ECO:0007669"/>
    <property type="project" value="InterPro"/>
</dbReference>
<dbReference type="Gene3D" id="3.40.850.10">
    <property type="entry name" value="Kinesin motor domain"/>
    <property type="match status" value="1"/>
</dbReference>
<dbReference type="EMBL" id="HE612865">
    <property type="protein sequence ID" value="CCE64853.1"/>
    <property type="molecule type" value="Genomic_DNA"/>
</dbReference>
<dbReference type="PRINTS" id="PR00380">
    <property type="entry name" value="KINESINHEAVY"/>
</dbReference>
<dbReference type="InterPro" id="IPR027417">
    <property type="entry name" value="P-loop_NTPase"/>
</dbReference>
<comment type="caution">
    <text evidence="5">Lacks conserved residue(s) required for the propagation of feature annotation.</text>
</comment>